<dbReference type="EMBL" id="MU971353">
    <property type="protein sequence ID" value="KAK9238699.1"/>
    <property type="molecule type" value="Genomic_DNA"/>
</dbReference>
<proteinExistence type="predicted"/>
<gene>
    <name evidence="1" type="ORF">V1525DRAFT_431565</name>
</gene>
<name>A0ACC3T421_LIPKO</name>
<keyword evidence="2" id="KW-1185">Reference proteome</keyword>
<sequence>MNCPTRDPEPSGNEQYNQNPNAYDMELSTNRSSNKFANRALRKNPDLVMVSADDGPTAGSSTLPSPLEEVPAFGSADDQRRAGAVSRSRQTRSSFRDTLTPDHEPAEYEMGAIDRIRSVKGAHVLDEVNSYTPSSGVGSSCLGSGSIYSFGAGRFPSPTTSYGSVYYKAKAMFMKYLGFIGPGFMIAVAYIDPGNYSTDVAAGAMFRFDLLFVVMLSNIFAIFLQALCAKLGSVTGLDLAQMCRAHFPRWLCIVLYILAETAIIATDLAEVIGTAISLNILFKIPLVAGVAITIIDVLIVLVAYKPDGSLKAVRWFEYAVAALVLAVVICFCVELGTIKGTSVGEVLKGFLPNKTVVSSQGLYYSCGILGATVMPHSLYLGSGLVQPRLREYDEKEGNFTSSPSDSVDNLKYRPSLDAIRHALRFSIVELALSLVSFALFVNSSILIVSGATLSDTPGAASADLFSIYDMLSANLSQAAGTVFALALLCSGQSAGIVCTLAGQMVSEGFLHWSMRPWLRRLITRAVAIVPCIVVAGAVGREGLAEVLNLSQVILSILLPFVSAPLIYFTCRKKYMRVPVLATPETAADGDDDPALELEDARRDIEYADLSNGWIVTVSGVLIWLFISGLNIYLIVLLGLGEGGP</sequence>
<evidence type="ECO:0000313" key="2">
    <source>
        <dbReference type="Proteomes" id="UP001433508"/>
    </source>
</evidence>
<accession>A0ACC3T421</accession>
<comment type="caution">
    <text evidence="1">The sequence shown here is derived from an EMBL/GenBank/DDBJ whole genome shotgun (WGS) entry which is preliminary data.</text>
</comment>
<evidence type="ECO:0000313" key="1">
    <source>
        <dbReference type="EMBL" id="KAK9238699.1"/>
    </source>
</evidence>
<protein>
    <submittedName>
        <fullName evidence="1">Natural resistance-associated macrophage protein-domain-containing protein</fullName>
    </submittedName>
</protein>
<organism evidence="1 2">
    <name type="scientific">Lipomyces kononenkoae</name>
    <name type="common">Yeast</name>
    <dbReference type="NCBI Taxonomy" id="34357"/>
    <lineage>
        <taxon>Eukaryota</taxon>
        <taxon>Fungi</taxon>
        <taxon>Dikarya</taxon>
        <taxon>Ascomycota</taxon>
        <taxon>Saccharomycotina</taxon>
        <taxon>Lipomycetes</taxon>
        <taxon>Lipomycetales</taxon>
        <taxon>Lipomycetaceae</taxon>
        <taxon>Lipomyces</taxon>
    </lineage>
</organism>
<dbReference type="Proteomes" id="UP001433508">
    <property type="component" value="Unassembled WGS sequence"/>
</dbReference>
<reference evidence="2" key="1">
    <citation type="journal article" date="2024" name="Front. Bioeng. Biotechnol.">
        <title>Genome-scale model development and genomic sequencing of the oleaginous clade Lipomyces.</title>
        <authorList>
            <person name="Czajka J.J."/>
            <person name="Han Y."/>
            <person name="Kim J."/>
            <person name="Mondo S.J."/>
            <person name="Hofstad B.A."/>
            <person name="Robles A."/>
            <person name="Haridas S."/>
            <person name="Riley R."/>
            <person name="LaButti K."/>
            <person name="Pangilinan J."/>
            <person name="Andreopoulos W."/>
            <person name="Lipzen A."/>
            <person name="Yan J."/>
            <person name="Wang M."/>
            <person name="Ng V."/>
            <person name="Grigoriev I.V."/>
            <person name="Spatafora J.W."/>
            <person name="Magnuson J.K."/>
            <person name="Baker S.E."/>
            <person name="Pomraning K.R."/>
        </authorList>
    </citation>
    <scope>NUCLEOTIDE SEQUENCE [LARGE SCALE GENOMIC DNA]</scope>
    <source>
        <strain evidence="2">CBS 7786</strain>
    </source>
</reference>